<keyword evidence="2" id="KW-1185">Reference proteome</keyword>
<dbReference type="EMBL" id="JABBGF010000003">
    <property type="protein sequence ID" value="NML58842.1"/>
    <property type="molecule type" value="Genomic_DNA"/>
</dbReference>
<dbReference type="RefSeq" id="WP_169232176.1">
    <property type="nucleotide sequence ID" value="NZ_JABBGF010000003.1"/>
</dbReference>
<comment type="caution">
    <text evidence="1">The sequence shown here is derived from an EMBL/GenBank/DDBJ whole genome shotgun (WGS) entry which is preliminary data.</text>
</comment>
<protein>
    <recommendedName>
        <fullName evidence="3">DUF4286 domain-containing protein</fullName>
    </recommendedName>
</protein>
<gene>
    <name evidence="1" type="ORF">HHL20_15990</name>
</gene>
<dbReference type="Proteomes" id="UP000552615">
    <property type="component" value="Unassembled WGS sequence"/>
</dbReference>
<evidence type="ECO:0000313" key="2">
    <source>
        <dbReference type="Proteomes" id="UP000552615"/>
    </source>
</evidence>
<name>A0A7Y0FK66_9FLAO</name>
<accession>A0A7Y0FK66</accession>
<evidence type="ECO:0000313" key="1">
    <source>
        <dbReference type="EMBL" id="NML58842.1"/>
    </source>
</evidence>
<reference evidence="1 2" key="1">
    <citation type="submission" date="2020-04" db="EMBL/GenBank/DDBJ databases">
        <title>Chryseobacterium sp. RJ-7-14 sp. nov., isolated from Jeju soil.</title>
        <authorList>
            <person name="Dahal R.H."/>
            <person name="Chaudhary D.K."/>
        </authorList>
    </citation>
    <scope>NUCLEOTIDE SEQUENCE [LARGE SCALE GENOMIC DNA]</scope>
    <source>
        <strain evidence="1 2">RJ-7-14</strain>
    </source>
</reference>
<dbReference type="AlphaFoldDB" id="A0A7Y0FK66"/>
<sequence length="142" mass="16335">MKNKYILIPVVVLTVFFQSCLSNKSGPQNNSNHIWTFTYIKAQENQKANLKIYLEKNWFEMDRIAVKQGLLGQYELYENKSSESRDWDYIVAVEYLSPEGYDAIAAEFEAIRAGHKVIKVNGLGMKELGSIVKTETVSQKKY</sequence>
<dbReference type="PROSITE" id="PS51257">
    <property type="entry name" value="PROKAR_LIPOPROTEIN"/>
    <property type="match status" value="1"/>
</dbReference>
<organism evidence="1 2">
    <name type="scientific">Chryseobacterium cheonjiense</name>
    <dbReference type="NCBI Taxonomy" id="2728845"/>
    <lineage>
        <taxon>Bacteria</taxon>
        <taxon>Pseudomonadati</taxon>
        <taxon>Bacteroidota</taxon>
        <taxon>Flavobacteriia</taxon>
        <taxon>Flavobacteriales</taxon>
        <taxon>Weeksellaceae</taxon>
        <taxon>Chryseobacterium group</taxon>
        <taxon>Chryseobacterium</taxon>
    </lineage>
</organism>
<evidence type="ECO:0008006" key="3">
    <source>
        <dbReference type="Google" id="ProtNLM"/>
    </source>
</evidence>
<proteinExistence type="predicted"/>